<name>A0A059XJ50_9ADEN</name>
<keyword evidence="2" id="KW-1185">Reference proteome</keyword>
<dbReference type="Proteomes" id="UP000116231">
    <property type="component" value="Segment"/>
</dbReference>
<accession>A0A059XJ50</accession>
<proteinExistence type="predicted"/>
<dbReference type="KEGG" id="vg:19488625"/>
<evidence type="ECO:0000313" key="1">
    <source>
        <dbReference type="EMBL" id="AIA22364.1"/>
    </source>
</evidence>
<reference evidence="1 2" key="1">
    <citation type="journal article" date="2015" name="Infect. Genet. Evol.">
        <title>Phylogenomic characterization of California sea lion adenovirus-1.</title>
        <authorList>
            <person name="Cortes-Hinojosa G."/>
            <person name="Gulland F.M."/>
            <person name="Goldstein T."/>
            <person name="Venn-Watson S."/>
            <person name="Rivera R."/>
            <person name="Waltzek T.B."/>
            <person name="Salemi M."/>
            <person name="Wellehan J.F.Jr."/>
        </authorList>
    </citation>
    <scope>NUCLEOTIDE SEQUENCE [LARGE SCALE GENOMIC DNA]</scope>
    <source>
        <strain evidence="1">Zc11-030</strain>
    </source>
</reference>
<dbReference type="RefSeq" id="YP_009032623.1">
    <property type="nucleotide sequence ID" value="NC_024150.1"/>
</dbReference>
<organism evidence="1 2">
    <name type="scientific">California sea lion adenovirus 1</name>
    <dbReference type="NCBI Taxonomy" id="943083"/>
    <lineage>
        <taxon>Viruses</taxon>
        <taxon>Varidnaviria</taxon>
        <taxon>Bamfordvirae</taxon>
        <taxon>Preplasmiviricota</taxon>
        <taxon>Polisuviricotina</taxon>
        <taxon>Pharingeaviricetes</taxon>
        <taxon>Rowavirales</taxon>
        <taxon>Adenoviridae</taxon>
        <taxon>Mastadenovirus</taxon>
        <taxon>Mastadenovirus otariidae</taxon>
        <taxon>Sea lion mastadenovirus A</taxon>
    </lineage>
</organism>
<dbReference type="EMBL" id="KJ563221">
    <property type="protein sequence ID" value="AIA22364.1"/>
    <property type="molecule type" value="Genomic_DNA"/>
</dbReference>
<sequence length="320" mass="37799">MLIVVFYFIAKSLYRLIQSFKGSSFDCIQLFLPFGEVKEKEFIKVFAPAYYGLQNEKEAIEYKFCHQITESVCQYGIWMSQKDYTIAVFCRCSVTDKGVEIKIAYSSDYIQENKYNKWDLLNLIFEKIQTSFRTFHQNIFEKYNPILLSWKKIFQENQPSKIYDPVYFTLANFIEQNHKEFSIYLPKIENNLNSHFGTVTFNGQIIIKEDLNDLINIFKTFSYYYKPSSKAKLEYTSESDSNSENETELSISSIKPMNLQPKWKTSIKNTLTTCWNHPGFRIFLILELMFFIWVILNCCNGSTINKHEDCPYISSHQDNL</sequence>
<protein>
    <submittedName>
        <fullName evidence="1">E3 37.9 kDa protein</fullName>
    </submittedName>
</protein>
<dbReference type="GeneID" id="19488625"/>
<evidence type="ECO:0000313" key="2">
    <source>
        <dbReference type="Proteomes" id="UP000116231"/>
    </source>
</evidence>